<dbReference type="Gene3D" id="1.20.1280.50">
    <property type="match status" value="1"/>
</dbReference>
<dbReference type="InterPro" id="IPR017451">
    <property type="entry name" value="F-box-assoc_interact_dom"/>
</dbReference>
<evidence type="ECO:0000313" key="3">
    <source>
        <dbReference type="Proteomes" id="UP000288805"/>
    </source>
</evidence>
<feature type="domain" description="F-box" evidence="1">
    <location>
        <begin position="4"/>
        <end position="49"/>
    </location>
</feature>
<sequence length="376" mass="43341">MENERNTVSLPLDIIIEILSRLPVKFILRSRCVCKLWRSTILSPSFIQLHHTRSLTRPEGNGLLLGSRVESDGSLHLCFVGSAQNVNQLYDSIPRPFFSASESINGLICLGLPDDDVCVCNPSTKECVALPRTLMRQLSPLHWYHSYAFLGFDPPTNTYKILRTWWTRAVSLAHEIFTLGSQTWRVLNDDNPRHSIPLGDVVYVNGTLYWKGYESRDIVAFDVGVEKFRILELPEDAPRKFMTDTNLTQIGGRLALVGHASLLFRIELEIWISEEGRGWIKKTIECPRYWNRPIAYNRIMRQTWVDHIIDVRTTPTGELALIHRMEDYLFVLYWDLENKTMRKETVQWPPPVTGFCHLAYVTGHVESLQSVRQLMA</sequence>
<dbReference type="AlphaFoldDB" id="A0A438DT98"/>
<dbReference type="SMART" id="SM00256">
    <property type="entry name" value="FBOX"/>
    <property type="match status" value="1"/>
</dbReference>
<accession>A0A438DT98</accession>
<dbReference type="PROSITE" id="PS50181">
    <property type="entry name" value="FBOX"/>
    <property type="match status" value="1"/>
</dbReference>
<dbReference type="Pfam" id="PF08268">
    <property type="entry name" value="FBA_3"/>
    <property type="match status" value="1"/>
</dbReference>
<proteinExistence type="predicted"/>
<protein>
    <submittedName>
        <fullName evidence="2">F-box protein</fullName>
    </submittedName>
</protein>
<gene>
    <name evidence="2" type="primary">VvCHDh000664_6</name>
    <name evidence="2" type="ORF">CK203_077525</name>
</gene>
<dbReference type="PANTHER" id="PTHR31111">
    <property type="entry name" value="BNAA05G37150D PROTEIN-RELATED"/>
    <property type="match status" value="1"/>
</dbReference>
<dbReference type="SUPFAM" id="SSF50965">
    <property type="entry name" value="Galactose oxidase, central domain"/>
    <property type="match status" value="1"/>
</dbReference>
<dbReference type="InterPro" id="IPR036047">
    <property type="entry name" value="F-box-like_dom_sf"/>
</dbReference>
<dbReference type="Pfam" id="PF00646">
    <property type="entry name" value="F-box"/>
    <property type="match status" value="1"/>
</dbReference>
<dbReference type="SUPFAM" id="SSF81383">
    <property type="entry name" value="F-box domain"/>
    <property type="match status" value="1"/>
</dbReference>
<comment type="caution">
    <text evidence="2">The sequence shown here is derived from an EMBL/GenBank/DDBJ whole genome shotgun (WGS) entry which is preliminary data.</text>
</comment>
<evidence type="ECO:0000313" key="2">
    <source>
        <dbReference type="EMBL" id="RVW38719.1"/>
    </source>
</evidence>
<evidence type="ECO:0000259" key="1">
    <source>
        <dbReference type="PROSITE" id="PS50181"/>
    </source>
</evidence>
<dbReference type="Proteomes" id="UP000288805">
    <property type="component" value="Unassembled WGS sequence"/>
</dbReference>
<dbReference type="InterPro" id="IPR001810">
    <property type="entry name" value="F-box_dom"/>
</dbReference>
<dbReference type="InterPro" id="IPR013187">
    <property type="entry name" value="F-box-assoc_dom_typ3"/>
</dbReference>
<reference evidence="2 3" key="1">
    <citation type="journal article" date="2018" name="PLoS Genet.">
        <title>Population sequencing reveals clonal diversity and ancestral inbreeding in the grapevine cultivar Chardonnay.</title>
        <authorList>
            <person name="Roach M.J."/>
            <person name="Johnson D.L."/>
            <person name="Bohlmann J."/>
            <person name="van Vuuren H.J."/>
            <person name="Jones S.J."/>
            <person name="Pretorius I.S."/>
            <person name="Schmidt S.A."/>
            <person name="Borneman A.R."/>
        </authorList>
    </citation>
    <scope>NUCLEOTIDE SEQUENCE [LARGE SCALE GENOMIC DNA]</scope>
    <source>
        <strain evidence="3">cv. Chardonnay</strain>
        <tissue evidence="2">Leaf</tissue>
    </source>
</reference>
<name>A0A438DT98_VITVI</name>
<organism evidence="2 3">
    <name type="scientific">Vitis vinifera</name>
    <name type="common">Grape</name>
    <dbReference type="NCBI Taxonomy" id="29760"/>
    <lineage>
        <taxon>Eukaryota</taxon>
        <taxon>Viridiplantae</taxon>
        <taxon>Streptophyta</taxon>
        <taxon>Embryophyta</taxon>
        <taxon>Tracheophyta</taxon>
        <taxon>Spermatophyta</taxon>
        <taxon>Magnoliopsida</taxon>
        <taxon>eudicotyledons</taxon>
        <taxon>Gunneridae</taxon>
        <taxon>Pentapetalae</taxon>
        <taxon>rosids</taxon>
        <taxon>Vitales</taxon>
        <taxon>Vitaceae</taxon>
        <taxon>Viteae</taxon>
        <taxon>Vitis</taxon>
    </lineage>
</organism>
<dbReference type="NCBIfam" id="TIGR01640">
    <property type="entry name" value="F_box_assoc_1"/>
    <property type="match status" value="1"/>
</dbReference>
<dbReference type="PANTHER" id="PTHR31111:SF136">
    <property type="entry name" value="F-BOX ASSOCIATED DOMAIN-CONTAINING PROTEIN"/>
    <property type="match status" value="1"/>
</dbReference>
<dbReference type="CDD" id="cd22157">
    <property type="entry name" value="F-box_AtFBW1-like"/>
    <property type="match status" value="1"/>
</dbReference>
<dbReference type="InterPro" id="IPR011043">
    <property type="entry name" value="Gal_Oxase/kelch_b-propeller"/>
</dbReference>
<dbReference type="EMBL" id="QGNW01001503">
    <property type="protein sequence ID" value="RVW38719.1"/>
    <property type="molecule type" value="Genomic_DNA"/>
</dbReference>